<evidence type="ECO:0000313" key="6">
    <source>
        <dbReference type="Proteomes" id="UP000076584"/>
    </source>
</evidence>
<sequence length="345" mass="37025">LPVVIMLAKLSLLPLLSAAVSASPLLDVRTPVAALEERAVTVTTADLSNFEYYVQMVAATSCNSEAAAGASITCGADACPDVEANGGKIVGTFSGLVSGLQGFVATDPVKKNIIIAIRGSNNVRNWITNVLFGFDDCDFVDDCKIHTGFANAWDEVKNALLTSVKSAKAANPSYTIIATGHSLGGAVATIAAADLRRDGYPVDVYTYGSPRVGNDAFVNFVTVQAGAEYRITHVDDPVPRLPPILFGYRHTSPEYWLSTGNATTIDYTITDIKVCEGDANTKCNGGTFGLNVDAHKYYFRRTGACNTDGFEFREREEEISDEDLAARLTAWVKQDIEFAKTLEHA</sequence>
<comment type="caution">
    <text evidence="5">The sequence shown here is derived from an EMBL/GenBank/DDBJ whole genome shotgun (WGS) entry which is preliminary data.</text>
</comment>
<feature type="non-terminal residue" evidence="5">
    <location>
        <position position="1"/>
    </location>
</feature>
<dbReference type="Proteomes" id="UP000076584">
    <property type="component" value="Unassembled WGS sequence"/>
</dbReference>
<feature type="domain" description="Fungal lipase-type" evidence="4">
    <location>
        <begin position="114"/>
        <end position="244"/>
    </location>
</feature>
<keyword evidence="2" id="KW-0378">Hydrolase</keyword>
<proteinExistence type="predicted"/>
<name>A0A167BR28_COLIC</name>
<dbReference type="Gene3D" id="3.40.50.1820">
    <property type="entry name" value="alpha/beta hydrolase"/>
    <property type="match status" value="1"/>
</dbReference>
<feature type="chain" id="PRO_5007884346" evidence="3">
    <location>
        <begin position="23"/>
        <end position="345"/>
    </location>
</feature>
<dbReference type="EMBL" id="LFIW01001612">
    <property type="protein sequence ID" value="KZL81624.1"/>
    <property type="molecule type" value="Genomic_DNA"/>
</dbReference>
<dbReference type="AlphaFoldDB" id="A0A167BR28"/>
<keyword evidence="1 3" id="KW-0732">Signal</keyword>
<evidence type="ECO:0000259" key="4">
    <source>
        <dbReference type="Pfam" id="PF01764"/>
    </source>
</evidence>
<dbReference type="InterPro" id="IPR029058">
    <property type="entry name" value="AB_hydrolase_fold"/>
</dbReference>
<feature type="signal peptide" evidence="3">
    <location>
        <begin position="1"/>
        <end position="22"/>
    </location>
</feature>
<reference evidence="5 6" key="1">
    <citation type="submission" date="2015-06" db="EMBL/GenBank/DDBJ databases">
        <title>Survival trade-offs in plant roots during colonization by closely related pathogenic and mutualistic fungi.</title>
        <authorList>
            <person name="Hacquard S."/>
            <person name="Kracher B."/>
            <person name="Hiruma K."/>
            <person name="Weinman A."/>
            <person name="Muench P."/>
            <person name="Garrido Oter R."/>
            <person name="Ver Loren van Themaat E."/>
            <person name="Dallerey J.-F."/>
            <person name="Damm U."/>
            <person name="Henrissat B."/>
            <person name="Lespinet O."/>
            <person name="Thon M."/>
            <person name="Kemen E."/>
            <person name="McHardy A.C."/>
            <person name="Schulze-Lefert P."/>
            <person name="O'Connell R.J."/>
        </authorList>
    </citation>
    <scope>NUCLEOTIDE SEQUENCE [LARGE SCALE GENOMIC DNA]</scope>
    <source>
        <strain evidence="5 6">MAFF 238704</strain>
    </source>
</reference>
<evidence type="ECO:0000256" key="3">
    <source>
        <dbReference type="SAM" id="SignalP"/>
    </source>
</evidence>
<dbReference type="InterPro" id="IPR002921">
    <property type="entry name" value="Fungal_lipase-type"/>
</dbReference>
<evidence type="ECO:0000313" key="5">
    <source>
        <dbReference type="EMBL" id="KZL81624.1"/>
    </source>
</evidence>
<dbReference type="SUPFAM" id="SSF53474">
    <property type="entry name" value="alpha/beta-Hydrolases"/>
    <property type="match status" value="1"/>
</dbReference>
<dbReference type="InterPro" id="IPR051299">
    <property type="entry name" value="AB_hydrolase_lip/est"/>
</dbReference>
<dbReference type="GO" id="GO:0016787">
    <property type="term" value="F:hydrolase activity"/>
    <property type="evidence" value="ECO:0007669"/>
    <property type="project" value="UniProtKB-KW"/>
</dbReference>
<gene>
    <name evidence="5" type="ORF">CI238_05098</name>
</gene>
<dbReference type="CDD" id="cd00519">
    <property type="entry name" value="Lipase_3"/>
    <property type="match status" value="1"/>
</dbReference>
<evidence type="ECO:0000256" key="2">
    <source>
        <dbReference type="ARBA" id="ARBA00022801"/>
    </source>
</evidence>
<dbReference type="GO" id="GO:0006629">
    <property type="term" value="P:lipid metabolic process"/>
    <property type="evidence" value="ECO:0007669"/>
    <property type="project" value="InterPro"/>
</dbReference>
<dbReference type="PANTHER" id="PTHR46640:SF1">
    <property type="entry name" value="FUNGAL LIPASE-LIKE DOMAIN-CONTAINING PROTEIN-RELATED"/>
    <property type="match status" value="1"/>
</dbReference>
<keyword evidence="6" id="KW-1185">Reference proteome</keyword>
<accession>A0A167BR28</accession>
<dbReference type="Pfam" id="PF01764">
    <property type="entry name" value="Lipase_3"/>
    <property type="match status" value="1"/>
</dbReference>
<dbReference type="PANTHER" id="PTHR46640">
    <property type="entry name" value="TRIACYLGLYCEROL LIPASE, PUTATIVE (AFU_ORTHOLOGUE AFUA_6G06510)-RELATED"/>
    <property type="match status" value="1"/>
</dbReference>
<organism evidence="5 6">
    <name type="scientific">Colletotrichum incanum</name>
    <name type="common">Soybean anthracnose fungus</name>
    <dbReference type="NCBI Taxonomy" id="1573173"/>
    <lineage>
        <taxon>Eukaryota</taxon>
        <taxon>Fungi</taxon>
        <taxon>Dikarya</taxon>
        <taxon>Ascomycota</taxon>
        <taxon>Pezizomycotina</taxon>
        <taxon>Sordariomycetes</taxon>
        <taxon>Hypocreomycetidae</taxon>
        <taxon>Glomerellales</taxon>
        <taxon>Glomerellaceae</taxon>
        <taxon>Colletotrichum</taxon>
        <taxon>Colletotrichum spaethianum species complex</taxon>
    </lineage>
</organism>
<evidence type="ECO:0000256" key="1">
    <source>
        <dbReference type="ARBA" id="ARBA00022729"/>
    </source>
</evidence>
<dbReference type="STRING" id="1573173.A0A167BR28"/>
<protein>
    <submittedName>
        <fullName evidence="5">Lipase</fullName>
    </submittedName>
</protein>